<evidence type="ECO:0000313" key="8">
    <source>
        <dbReference type="Proteomes" id="UP000824469"/>
    </source>
</evidence>
<dbReference type="InterPro" id="IPR001179">
    <property type="entry name" value="PPIase_FKBP_dom"/>
</dbReference>
<dbReference type="InterPro" id="IPR046357">
    <property type="entry name" value="PPIase_dom_sf"/>
</dbReference>
<dbReference type="Pfam" id="PF00254">
    <property type="entry name" value="FKBP_C"/>
    <property type="match status" value="1"/>
</dbReference>
<dbReference type="Gene3D" id="3.10.50.40">
    <property type="match status" value="1"/>
</dbReference>
<sequence length="192" mass="21112">HTDQQMNGGLHVHFKYSDTYGLDSVCSKHSSKIPRRQMLLATTGISTAFSLVDVAIAGPYPSTGKLITPRYYKTPSGVKIEDVVEGEGPVAHEGDKVELNYVCRRSNGYFVHSTVDQINGESKPVILPVDDKQIIAGLKEVLIGMRAGGKRRALIPPDLGYTSENLEPQPLEFGPRRSLLSHVKEPLVFEVQ</sequence>
<feature type="domain" description="PPIase FKBP-type" evidence="6">
    <location>
        <begin position="94"/>
        <end position="192"/>
    </location>
</feature>
<dbReference type="GO" id="GO:0003755">
    <property type="term" value="F:peptidyl-prolyl cis-trans isomerase activity"/>
    <property type="evidence" value="ECO:0007669"/>
    <property type="project" value="UniProtKB-KW"/>
</dbReference>
<feature type="non-terminal residue" evidence="7">
    <location>
        <position position="1"/>
    </location>
</feature>
<dbReference type="AlphaFoldDB" id="A0AA38FZQ5"/>
<organism evidence="7 8">
    <name type="scientific">Taxus chinensis</name>
    <name type="common">Chinese yew</name>
    <name type="synonym">Taxus wallichiana var. chinensis</name>
    <dbReference type="NCBI Taxonomy" id="29808"/>
    <lineage>
        <taxon>Eukaryota</taxon>
        <taxon>Viridiplantae</taxon>
        <taxon>Streptophyta</taxon>
        <taxon>Embryophyta</taxon>
        <taxon>Tracheophyta</taxon>
        <taxon>Spermatophyta</taxon>
        <taxon>Pinopsida</taxon>
        <taxon>Pinidae</taxon>
        <taxon>Conifers II</taxon>
        <taxon>Cupressales</taxon>
        <taxon>Taxaceae</taxon>
        <taxon>Taxus</taxon>
    </lineage>
</organism>
<evidence type="ECO:0000256" key="1">
    <source>
        <dbReference type="ARBA" id="ARBA00000971"/>
    </source>
</evidence>
<dbReference type="PANTHER" id="PTHR43811:SF26">
    <property type="entry name" value="PEPTIDYL-PROLYL CIS-TRANS ISOMERASE FKBP16-1, CHLOROPLASTIC"/>
    <property type="match status" value="1"/>
</dbReference>
<dbReference type="Proteomes" id="UP000824469">
    <property type="component" value="Unassembled WGS sequence"/>
</dbReference>
<evidence type="ECO:0000256" key="2">
    <source>
        <dbReference type="ARBA" id="ARBA00013194"/>
    </source>
</evidence>
<evidence type="ECO:0000256" key="5">
    <source>
        <dbReference type="PROSITE-ProRule" id="PRU00277"/>
    </source>
</evidence>
<dbReference type="OMA" id="QSIGLEH"/>
<evidence type="ECO:0000259" key="6">
    <source>
        <dbReference type="PROSITE" id="PS50059"/>
    </source>
</evidence>
<evidence type="ECO:0000313" key="7">
    <source>
        <dbReference type="EMBL" id="KAH9313181.1"/>
    </source>
</evidence>
<keyword evidence="8" id="KW-1185">Reference proteome</keyword>
<comment type="caution">
    <text evidence="7">The sequence shown here is derived from an EMBL/GenBank/DDBJ whole genome shotgun (WGS) entry which is preliminary data.</text>
</comment>
<dbReference type="EC" id="5.2.1.8" evidence="2 5"/>
<feature type="non-terminal residue" evidence="7">
    <location>
        <position position="192"/>
    </location>
</feature>
<evidence type="ECO:0000256" key="4">
    <source>
        <dbReference type="ARBA" id="ARBA00023235"/>
    </source>
</evidence>
<name>A0AA38FZQ5_TAXCH</name>
<keyword evidence="3 5" id="KW-0697">Rotamase</keyword>
<reference evidence="7 8" key="1">
    <citation type="journal article" date="2021" name="Nat. Plants">
        <title>The Taxus genome provides insights into paclitaxel biosynthesis.</title>
        <authorList>
            <person name="Xiong X."/>
            <person name="Gou J."/>
            <person name="Liao Q."/>
            <person name="Li Y."/>
            <person name="Zhou Q."/>
            <person name="Bi G."/>
            <person name="Li C."/>
            <person name="Du R."/>
            <person name="Wang X."/>
            <person name="Sun T."/>
            <person name="Guo L."/>
            <person name="Liang H."/>
            <person name="Lu P."/>
            <person name="Wu Y."/>
            <person name="Zhang Z."/>
            <person name="Ro D.K."/>
            <person name="Shang Y."/>
            <person name="Huang S."/>
            <person name="Yan J."/>
        </authorList>
    </citation>
    <scope>NUCLEOTIDE SEQUENCE [LARGE SCALE GENOMIC DNA]</scope>
    <source>
        <strain evidence="7">Ta-2019</strain>
    </source>
</reference>
<dbReference type="PANTHER" id="PTHR43811">
    <property type="entry name" value="FKBP-TYPE PEPTIDYL-PROLYL CIS-TRANS ISOMERASE FKPA"/>
    <property type="match status" value="1"/>
</dbReference>
<accession>A0AA38FZQ5</accession>
<proteinExistence type="predicted"/>
<dbReference type="PROSITE" id="PS50059">
    <property type="entry name" value="FKBP_PPIASE"/>
    <property type="match status" value="1"/>
</dbReference>
<dbReference type="SUPFAM" id="SSF54534">
    <property type="entry name" value="FKBP-like"/>
    <property type="match status" value="1"/>
</dbReference>
<dbReference type="EMBL" id="JAHRHJ020000006">
    <property type="protein sequence ID" value="KAH9313181.1"/>
    <property type="molecule type" value="Genomic_DNA"/>
</dbReference>
<protein>
    <recommendedName>
        <fullName evidence="2 5">peptidylprolyl isomerase</fullName>
        <ecNumber evidence="2 5">5.2.1.8</ecNumber>
    </recommendedName>
</protein>
<evidence type="ECO:0000256" key="3">
    <source>
        <dbReference type="ARBA" id="ARBA00023110"/>
    </source>
</evidence>
<gene>
    <name evidence="7" type="ORF">KI387_028216</name>
</gene>
<keyword evidence="4 5" id="KW-0413">Isomerase</keyword>
<comment type="catalytic activity">
    <reaction evidence="1 5">
        <text>[protein]-peptidylproline (omega=180) = [protein]-peptidylproline (omega=0)</text>
        <dbReference type="Rhea" id="RHEA:16237"/>
        <dbReference type="Rhea" id="RHEA-COMP:10747"/>
        <dbReference type="Rhea" id="RHEA-COMP:10748"/>
        <dbReference type="ChEBI" id="CHEBI:83833"/>
        <dbReference type="ChEBI" id="CHEBI:83834"/>
        <dbReference type="EC" id="5.2.1.8"/>
    </reaction>
</comment>